<dbReference type="SUPFAM" id="SSF50891">
    <property type="entry name" value="Cyclophilin-like"/>
    <property type="match status" value="1"/>
</dbReference>
<dbReference type="GO" id="GO:0016787">
    <property type="term" value="F:hydrolase activity"/>
    <property type="evidence" value="ECO:0007669"/>
    <property type="project" value="UniProtKB-KW"/>
</dbReference>
<proteinExistence type="predicted"/>
<sequence length="250" mass="27969">MPIHSSQHYELINLSVLALEHVVLIGLFMSQIPYIYALSNSSLLFDASHLEPDNVLSIQKKIWALTAHCKQSSDFADVVPAMNSLTLYLKNAENLNKWQKSLLAIWGDIKNASFKSQHHKINTVYNGKDIAYVAKYNNLTTEDVISIHSKTHYHVLFLGFQPGFAYLHGLDERLQTPRRSEPRTKVPKGSVAIGADKTAIYPADTPGGWHIIGHTNTLLFDHTLQTPCLINPGDTLEFVPCSLSEAIKHD</sequence>
<dbReference type="EMBL" id="LT965928">
    <property type="protein sequence ID" value="SOU40822.1"/>
    <property type="molecule type" value="Genomic_DNA"/>
</dbReference>
<reference evidence="6 7" key="1">
    <citation type="submission" date="2017-11" db="EMBL/GenBank/DDBJ databases">
        <authorList>
            <person name="Han C.G."/>
        </authorList>
    </citation>
    <scope>NUCLEOTIDE SEQUENCE [LARGE SCALE GENOMIC DNA]</scope>
    <source>
        <strain evidence="7">ATCC 43555</strain>
    </source>
</reference>
<evidence type="ECO:0000313" key="6">
    <source>
        <dbReference type="EMBL" id="SOU40822.1"/>
    </source>
</evidence>
<dbReference type="Pfam" id="PF02682">
    <property type="entry name" value="CT_C_D"/>
    <property type="match status" value="1"/>
</dbReference>
<evidence type="ECO:0000259" key="5">
    <source>
        <dbReference type="SMART" id="SM00796"/>
    </source>
</evidence>
<evidence type="ECO:0000256" key="4">
    <source>
        <dbReference type="SAM" id="Phobius"/>
    </source>
</evidence>
<dbReference type="InterPro" id="IPR003833">
    <property type="entry name" value="CT_C_D"/>
</dbReference>
<feature type="transmembrane region" description="Helical" evidence="4">
    <location>
        <begin position="12"/>
        <end position="36"/>
    </location>
</feature>
<dbReference type="GO" id="GO:0005524">
    <property type="term" value="F:ATP binding"/>
    <property type="evidence" value="ECO:0007669"/>
    <property type="project" value="UniProtKB-KW"/>
</dbReference>
<dbReference type="PANTHER" id="PTHR34698">
    <property type="entry name" value="5-OXOPROLINASE SUBUNIT B"/>
    <property type="match status" value="1"/>
</dbReference>
<keyword evidence="4" id="KW-0812">Transmembrane</keyword>
<keyword evidence="3" id="KW-0067">ATP-binding</keyword>
<protein>
    <submittedName>
        <fullName evidence="6">Allophanate hydrolase</fullName>
    </submittedName>
</protein>
<dbReference type="NCBIfam" id="TIGR00370">
    <property type="entry name" value="5-oxoprolinase subunit PxpB"/>
    <property type="match status" value="1"/>
</dbReference>
<dbReference type="InterPro" id="IPR029000">
    <property type="entry name" value="Cyclophilin-like_dom_sf"/>
</dbReference>
<gene>
    <name evidence="6" type="ORF">PCAR9_A21275</name>
</gene>
<dbReference type="Proteomes" id="UP000238288">
    <property type="component" value="Chromosome PCAR9a"/>
</dbReference>
<accession>A0A2K4X921</accession>
<keyword evidence="4" id="KW-0472">Membrane</keyword>
<keyword evidence="2 6" id="KW-0378">Hydrolase</keyword>
<name>A0A2K4X921_PSEVC</name>
<feature type="domain" description="Carboxyltransferase" evidence="5">
    <location>
        <begin position="33"/>
        <end position="230"/>
    </location>
</feature>
<dbReference type="SMART" id="SM00796">
    <property type="entry name" value="AHS1"/>
    <property type="match status" value="1"/>
</dbReference>
<dbReference type="AlphaFoldDB" id="A0A2K4X921"/>
<organism evidence="6 7">
    <name type="scientific">Pseudoalteromonas carrageenovora IAM 12662</name>
    <dbReference type="NCBI Taxonomy" id="1314868"/>
    <lineage>
        <taxon>Bacteria</taxon>
        <taxon>Pseudomonadati</taxon>
        <taxon>Pseudomonadota</taxon>
        <taxon>Gammaproteobacteria</taxon>
        <taxon>Alteromonadales</taxon>
        <taxon>Pseudoalteromonadaceae</taxon>
        <taxon>Pseudoalteromonas</taxon>
    </lineage>
</organism>
<keyword evidence="1" id="KW-0547">Nucleotide-binding</keyword>
<evidence type="ECO:0000256" key="2">
    <source>
        <dbReference type="ARBA" id="ARBA00022801"/>
    </source>
</evidence>
<dbReference type="Gene3D" id="2.40.100.10">
    <property type="entry name" value="Cyclophilin-like"/>
    <property type="match status" value="1"/>
</dbReference>
<keyword evidence="4" id="KW-1133">Transmembrane helix</keyword>
<evidence type="ECO:0000256" key="3">
    <source>
        <dbReference type="ARBA" id="ARBA00022840"/>
    </source>
</evidence>
<evidence type="ECO:0000256" key="1">
    <source>
        <dbReference type="ARBA" id="ARBA00022741"/>
    </source>
</evidence>
<dbReference type="PANTHER" id="PTHR34698:SF2">
    <property type="entry name" value="5-OXOPROLINASE SUBUNIT B"/>
    <property type="match status" value="1"/>
</dbReference>
<evidence type="ECO:0000313" key="7">
    <source>
        <dbReference type="Proteomes" id="UP000238288"/>
    </source>
</evidence>
<dbReference type="InterPro" id="IPR010016">
    <property type="entry name" value="PxpB"/>
</dbReference>